<protein>
    <recommendedName>
        <fullName evidence="2">Peptidase metallopeptidase domain-containing protein</fullName>
    </recommendedName>
</protein>
<comment type="caution">
    <text evidence="3">The sequence shown here is derived from an EMBL/GenBank/DDBJ whole genome shotgun (WGS) entry which is preliminary data.</text>
</comment>
<dbReference type="InterPro" id="IPR006026">
    <property type="entry name" value="Peptidase_Metallo"/>
</dbReference>
<dbReference type="GO" id="GO:0006508">
    <property type="term" value="P:proteolysis"/>
    <property type="evidence" value="ECO:0007669"/>
    <property type="project" value="InterPro"/>
</dbReference>
<organism evidence="3 4">
    <name type="scientific">Lactobacillus kullabergensis</name>
    <dbReference type="NCBI Taxonomy" id="1218493"/>
    <lineage>
        <taxon>Bacteria</taxon>
        <taxon>Bacillati</taxon>
        <taxon>Bacillota</taxon>
        <taxon>Bacilli</taxon>
        <taxon>Lactobacillales</taxon>
        <taxon>Lactobacillaceae</taxon>
        <taxon>Lactobacillus</taxon>
    </lineage>
</organism>
<dbReference type="GO" id="GO:0008237">
    <property type="term" value="F:metallopeptidase activity"/>
    <property type="evidence" value="ECO:0007669"/>
    <property type="project" value="InterPro"/>
</dbReference>
<dbReference type="Proteomes" id="UP000033533">
    <property type="component" value="Unassembled WGS sequence"/>
</dbReference>
<dbReference type="AlphaFoldDB" id="A0A0F4LJG5"/>
<dbReference type="OrthoDB" id="2148705at2"/>
<reference evidence="3 4" key="1">
    <citation type="submission" date="2014-12" db="EMBL/GenBank/DDBJ databases">
        <title>Comparative genomics of the lactic acid bacteria isolated from the honey bee gut.</title>
        <authorList>
            <person name="Ellegaard K.M."/>
            <person name="Tamarit D."/>
            <person name="Javelind E."/>
            <person name="Olofsson T."/>
            <person name="Andersson S.G."/>
            <person name="Vasquez A."/>
        </authorList>
    </citation>
    <scope>NUCLEOTIDE SEQUENCE [LARGE SCALE GENOMIC DNA]</scope>
    <source>
        <strain evidence="3 4">Biut2</strain>
    </source>
</reference>
<proteinExistence type="predicted"/>
<name>A0A0F4LJG5_9LACO</name>
<dbReference type="SMART" id="SM00235">
    <property type="entry name" value="ZnMc"/>
    <property type="match status" value="1"/>
</dbReference>
<feature type="domain" description="Peptidase metallopeptidase" evidence="2">
    <location>
        <begin position="126"/>
        <end position="278"/>
    </location>
</feature>
<dbReference type="Gene3D" id="3.40.390.10">
    <property type="entry name" value="Collagenase (Catalytic Domain)"/>
    <property type="match status" value="1"/>
</dbReference>
<evidence type="ECO:0000256" key="1">
    <source>
        <dbReference type="SAM" id="SignalP"/>
    </source>
</evidence>
<dbReference type="PATRIC" id="fig|1218493.3.peg.397"/>
<evidence type="ECO:0000313" key="4">
    <source>
        <dbReference type="Proteomes" id="UP000033533"/>
    </source>
</evidence>
<dbReference type="RefSeq" id="WP_045927584.1">
    <property type="nucleotide sequence ID" value="NZ_JBHSZS010000019.1"/>
</dbReference>
<dbReference type="InterPro" id="IPR024079">
    <property type="entry name" value="MetalloPept_cat_dom_sf"/>
</dbReference>
<keyword evidence="1" id="KW-0732">Signal</keyword>
<feature type="chain" id="PRO_5038674967" description="Peptidase metallopeptidase domain-containing protein" evidence="1">
    <location>
        <begin position="27"/>
        <end position="286"/>
    </location>
</feature>
<dbReference type="EMBL" id="JXBY01000008">
    <property type="protein sequence ID" value="KJY58453.1"/>
    <property type="molecule type" value="Genomic_DNA"/>
</dbReference>
<dbReference type="HOGENOM" id="CLU_972514_0_0_9"/>
<evidence type="ECO:0000313" key="3">
    <source>
        <dbReference type="EMBL" id="KJY58453.1"/>
    </source>
</evidence>
<feature type="signal peptide" evidence="1">
    <location>
        <begin position="1"/>
        <end position="26"/>
    </location>
</feature>
<dbReference type="STRING" id="1218493.JF76_03770"/>
<sequence length="286" mass="31952">MNIKLNKKIIKIAIVALALITASATAAPTTITNLTTVSANAKKHHKKTKKTKKKAYVIAKYYDEFKPGYSYTYNKKKGVFIGHKMKKHSSSTTDSDELRVEKATSTYDVPKVKKFTKDIIANYNLEGDRWSKTNITVNIQALTNEQQQIAKGAIDQINNLNIINLTITTKKANITIVPIEQNKTASAKTRLESTGDTYKNLDLIETATIELYNPTINSHSNGNYPLELNKIILHELGHAVGLEHTHSDINNIMNPTTYTESTNTIDSTHAAIDQDYINDLAILYQN</sequence>
<evidence type="ECO:0000259" key="2">
    <source>
        <dbReference type="SMART" id="SM00235"/>
    </source>
</evidence>
<gene>
    <name evidence="3" type="ORF">JF76_03770</name>
</gene>
<accession>A0A0F4LJG5</accession>
<dbReference type="GO" id="GO:0008270">
    <property type="term" value="F:zinc ion binding"/>
    <property type="evidence" value="ECO:0007669"/>
    <property type="project" value="InterPro"/>
</dbReference>
<dbReference type="SUPFAM" id="SSF55486">
    <property type="entry name" value="Metalloproteases ('zincins'), catalytic domain"/>
    <property type="match status" value="1"/>
</dbReference>